<dbReference type="OrthoDB" id="503013at2"/>
<dbReference type="AlphaFoldDB" id="A0A5M4B5U6"/>
<proteinExistence type="predicted"/>
<evidence type="ECO:0000313" key="2">
    <source>
        <dbReference type="EMBL" id="GET35193.1"/>
    </source>
</evidence>
<organism evidence="2 3">
    <name type="scientific">Prolixibacter bellariivorans</name>
    <dbReference type="NCBI Taxonomy" id="314319"/>
    <lineage>
        <taxon>Bacteria</taxon>
        <taxon>Pseudomonadati</taxon>
        <taxon>Bacteroidota</taxon>
        <taxon>Bacteroidia</taxon>
        <taxon>Marinilabiliales</taxon>
        <taxon>Prolixibacteraceae</taxon>
        <taxon>Prolixibacter</taxon>
    </lineage>
</organism>
<dbReference type="InterPro" id="IPR024983">
    <property type="entry name" value="CHAT_dom"/>
</dbReference>
<dbReference type="Pfam" id="PF12770">
    <property type="entry name" value="CHAT"/>
    <property type="match status" value="1"/>
</dbReference>
<gene>
    <name evidence="2" type="ORF">PbJCM13498_40560</name>
</gene>
<accession>A0A5M4B5U6</accession>
<comment type="caution">
    <text evidence="2">The sequence shown here is derived from an EMBL/GenBank/DDBJ whole genome shotgun (WGS) entry which is preliminary data.</text>
</comment>
<name>A0A5M4B5U6_9BACT</name>
<dbReference type="Proteomes" id="UP000391834">
    <property type="component" value="Unassembled WGS sequence"/>
</dbReference>
<evidence type="ECO:0000259" key="1">
    <source>
        <dbReference type="Pfam" id="PF12770"/>
    </source>
</evidence>
<dbReference type="EMBL" id="BLAX01000001">
    <property type="protein sequence ID" value="GET35193.1"/>
    <property type="molecule type" value="Genomic_DNA"/>
</dbReference>
<feature type="domain" description="CHAT" evidence="1">
    <location>
        <begin position="199"/>
        <end position="349"/>
    </location>
</feature>
<protein>
    <recommendedName>
        <fullName evidence="1">CHAT domain-containing protein</fullName>
    </recommendedName>
</protein>
<keyword evidence="3" id="KW-1185">Reference proteome</keyword>
<evidence type="ECO:0000313" key="3">
    <source>
        <dbReference type="Proteomes" id="UP000391834"/>
    </source>
</evidence>
<dbReference type="RefSeq" id="WP_025865892.1">
    <property type="nucleotide sequence ID" value="NZ_BLAX01000001.1"/>
</dbReference>
<reference evidence="2 3" key="1">
    <citation type="submission" date="2019-10" db="EMBL/GenBank/DDBJ databases">
        <title>Prolixibacter strains distinguished by the presence of nitrate reductase genes were adept at nitrate-dependent anaerobic corrosion of metallic iron and carbon steel.</title>
        <authorList>
            <person name="Iino T."/>
            <person name="Shono N."/>
            <person name="Ito K."/>
            <person name="Nakamura R."/>
            <person name="Sueoka K."/>
            <person name="Harayama S."/>
            <person name="Ohkuma M."/>
        </authorList>
    </citation>
    <scope>NUCLEOTIDE SEQUENCE [LARGE SCALE GENOMIC DNA]</scope>
    <source>
        <strain evidence="2 3">JCM 13498</strain>
    </source>
</reference>
<sequence length="389" mass="46085">MKNTPDEKKPYLFEESSITIAAQESKIKIRELATRDELFIMVSIKGDSDDDYKDFMISLPFERYEMQKLRNEIRLRYDQLRELEFESDDSEDLKRRHALYRRLAVDGDRLRKKLSINKEGEFSELWEYLFDRYVVDPEVIIVYSEMFIIPYEFLTDLEKFSNDFDSFLAARFRFRKRASGVNSTNNCTKGDKKTILCIYSKSLPGIEDEEVNYYRSLESDGLINLYTRCEEDFGSEEELTEIIKSTQFDILHFACHFKHEDGYESYMDFGDGQTRYTRHEISLIEEKILTGKIIFLNGCKTENSNVEEVFNFTREFINRKVSTVICVDIEVPDVIANRFSMEFYRRVFNGNQGNIELDRVLFESSKQIHRQMKDIGGYFYSIYGNTILN</sequence>